<dbReference type="GO" id="GO:0016757">
    <property type="term" value="F:glycosyltransferase activity"/>
    <property type="evidence" value="ECO:0007669"/>
    <property type="project" value="InterPro"/>
</dbReference>
<protein>
    <submittedName>
        <fullName evidence="3">Glycosyltransferase</fullName>
    </submittedName>
</protein>
<dbReference type="Proteomes" id="UP000035352">
    <property type="component" value="Chromosome"/>
</dbReference>
<feature type="domain" description="Glycosyl transferase family 1" evidence="2">
    <location>
        <begin position="200"/>
        <end position="351"/>
    </location>
</feature>
<name>A0A0G3BPH1_9BURK</name>
<dbReference type="RefSeq" id="WP_053013631.1">
    <property type="nucleotide sequence ID" value="NZ_CP011371.1"/>
</dbReference>
<proteinExistence type="predicted"/>
<dbReference type="CDD" id="cd03801">
    <property type="entry name" value="GT4_PimA-like"/>
    <property type="match status" value="1"/>
</dbReference>
<gene>
    <name evidence="3" type="ORF">AAW51_3187</name>
</gene>
<dbReference type="PANTHER" id="PTHR46401">
    <property type="entry name" value="GLYCOSYLTRANSFERASE WBBK-RELATED"/>
    <property type="match status" value="1"/>
</dbReference>
<reference evidence="3 4" key="1">
    <citation type="submission" date="2015-05" db="EMBL/GenBank/DDBJ databases">
        <authorList>
            <person name="Tang B."/>
            <person name="Yu Y."/>
        </authorList>
    </citation>
    <scope>NUCLEOTIDE SEQUENCE [LARGE SCALE GENOMIC DNA]</scope>
    <source>
        <strain evidence="3 4">DSM 7029</strain>
    </source>
</reference>
<evidence type="ECO:0000259" key="2">
    <source>
        <dbReference type="Pfam" id="PF00534"/>
    </source>
</evidence>
<evidence type="ECO:0000313" key="4">
    <source>
        <dbReference type="Proteomes" id="UP000035352"/>
    </source>
</evidence>
<dbReference type="InterPro" id="IPR001296">
    <property type="entry name" value="Glyco_trans_1"/>
</dbReference>
<accession>A0A0G3BPH1</accession>
<dbReference type="AlphaFoldDB" id="A0A0G3BPH1"/>
<dbReference type="STRING" id="413882.AAW51_3187"/>
<dbReference type="Pfam" id="PF00534">
    <property type="entry name" value="Glycos_transf_1"/>
    <property type="match status" value="1"/>
</dbReference>
<dbReference type="PANTHER" id="PTHR46401:SF2">
    <property type="entry name" value="GLYCOSYLTRANSFERASE WBBK-RELATED"/>
    <property type="match status" value="1"/>
</dbReference>
<dbReference type="SUPFAM" id="SSF53756">
    <property type="entry name" value="UDP-Glycosyltransferase/glycogen phosphorylase"/>
    <property type="match status" value="1"/>
</dbReference>
<evidence type="ECO:0000256" key="1">
    <source>
        <dbReference type="ARBA" id="ARBA00022679"/>
    </source>
</evidence>
<dbReference type="EMBL" id="CP011371">
    <property type="protein sequence ID" value="AKJ29878.1"/>
    <property type="molecule type" value="Genomic_DNA"/>
</dbReference>
<evidence type="ECO:0000313" key="3">
    <source>
        <dbReference type="EMBL" id="AKJ29878.1"/>
    </source>
</evidence>
<dbReference type="Gene3D" id="3.40.50.2000">
    <property type="entry name" value="Glycogen Phosphorylase B"/>
    <property type="match status" value="2"/>
</dbReference>
<organism evidence="3 4">
    <name type="scientific">Caldimonas brevitalea</name>
    <dbReference type="NCBI Taxonomy" id="413882"/>
    <lineage>
        <taxon>Bacteria</taxon>
        <taxon>Pseudomonadati</taxon>
        <taxon>Pseudomonadota</taxon>
        <taxon>Betaproteobacteria</taxon>
        <taxon>Burkholderiales</taxon>
        <taxon>Sphaerotilaceae</taxon>
        <taxon>Caldimonas</taxon>
    </lineage>
</organism>
<keyword evidence="1 3" id="KW-0808">Transferase</keyword>
<dbReference type="GO" id="GO:0009103">
    <property type="term" value="P:lipopolysaccharide biosynthetic process"/>
    <property type="evidence" value="ECO:0007669"/>
    <property type="project" value="TreeGrafter"/>
</dbReference>
<dbReference type="KEGG" id="pbh:AAW51_3187"/>
<sequence>MAVLGISLEPPFDPRSWSGSSKFFFESLRERGVLHDARQVRLSATRERLLQLAAISWPRERWRSRYNASPARFQALSEQAQAEIRRCREATAVVQIGARLRCAQPDTTTQPPVFGYHDGNAALRYRYYDQGLLADRSRDDHLRWEAAVYQGMRGIFVMSAWLASSFMKDFGIPASQLHVVGAGINFPQLPTLPPKQAAGPHFLFVGREFKRKGGDHLLAAFAQVRRQLPEARLTIVGPDVPAQVDPGVTFAGFLSKSDPAQAAQLRTLFEQATALVLPSVYEPFGISLLEGMAYGMPCIAVDRCAMPEIVAHGQTGLIAAAEDPASLAAAMLELGSQPALAERMGQAGRQRVEQQFTWSAVAGRVHDVLRDQYRVCA</sequence>
<keyword evidence="4" id="KW-1185">Reference proteome</keyword>